<organism evidence="1 2">
    <name type="scientific">Roseibium aggregatum</name>
    <dbReference type="NCBI Taxonomy" id="187304"/>
    <lineage>
        <taxon>Bacteria</taxon>
        <taxon>Pseudomonadati</taxon>
        <taxon>Pseudomonadota</taxon>
        <taxon>Alphaproteobacteria</taxon>
        <taxon>Hyphomicrobiales</taxon>
        <taxon>Stappiaceae</taxon>
        <taxon>Roseibium</taxon>
    </lineage>
</organism>
<protein>
    <submittedName>
        <fullName evidence="1">Putative PEP-CTERM system TPR-repeat lipoprotein</fullName>
    </submittedName>
</protein>
<dbReference type="SUPFAM" id="SSF48452">
    <property type="entry name" value="TPR-like"/>
    <property type="match status" value="1"/>
</dbReference>
<dbReference type="Pfam" id="PF13432">
    <property type="entry name" value="TPR_16"/>
    <property type="match status" value="2"/>
</dbReference>
<dbReference type="SMART" id="SM00028">
    <property type="entry name" value="TPR"/>
    <property type="match status" value="3"/>
</dbReference>
<evidence type="ECO:0000313" key="2">
    <source>
        <dbReference type="Proteomes" id="UP000048926"/>
    </source>
</evidence>
<dbReference type="EMBL" id="CXST01000001">
    <property type="protein sequence ID" value="CTQ43605.1"/>
    <property type="molecule type" value="Genomic_DNA"/>
</dbReference>
<dbReference type="Gene3D" id="3.40.50.2000">
    <property type="entry name" value="Glycogen Phosphorylase B"/>
    <property type="match status" value="1"/>
</dbReference>
<sequence length="459" mass="50691">MTRDPGPLKADDLYEMALRSFGREQCATAIAYADACLKLAPGHVDAWLLQAEVHLLEERDTAALACLTRAAAITPPSIVALHRLAAHYLRLGRPENALAVAEQLKNLQPDDPGIDYVLAVARSRSGRHGEAFNIFQRLLHDDPDDAGSAIEASWLALGQRDYRCGWPLWEHRFGAGITPAAVHHLPFWDGSPPTERKILVLPEGGHGDIIWAARFLPGLKAAGARVHFLCPPALSHLLQNLQGVDIWVENAEELPGYGCEYQISLLSLPYLLGVDDPSRYPPPRLKCDPAFAERRDALLARARAPLRVGILWSGNVDYGGNADRAAQLSDFLPLAELPFVQLYSLQKGPPHRQLIEGGLGDLVIDCDDFDFAETAAMIQSLDVIVMTDSAVGHIAGAIGTPVWLLLDTFPHWYHCFEGDRSDWYPEMRFFRQQHPRDWSNVVRNVGEALKGVAESRGIL</sequence>
<dbReference type="RefSeq" id="WP_082444514.1">
    <property type="nucleotide sequence ID" value="NZ_CXST01000001.1"/>
</dbReference>
<dbReference type="AlphaFoldDB" id="A0A0M6Y0F4"/>
<accession>A0A0M6Y0F4</accession>
<dbReference type="SUPFAM" id="SSF53756">
    <property type="entry name" value="UDP-Glycosyltransferase/glycogen phosphorylase"/>
    <property type="match status" value="1"/>
</dbReference>
<gene>
    <name evidence="1" type="ORF">LAL4801_02045</name>
</gene>
<proteinExistence type="predicted"/>
<keyword evidence="1" id="KW-0449">Lipoprotein</keyword>
<evidence type="ECO:0000313" key="1">
    <source>
        <dbReference type="EMBL" id="CTQ43605.1"/>
    </source>
</evidence>
<dbReference type="OrthoDB" id="6193797at2"/>
<reference evidence="2" key="1">
    <citation type="submission" date="2015-07" db="EMBL/GenBank/DDBJ databases">
        <authorList>
            <person name="Rodrigo-Torres Lidia"/>
            <person name="Arahal R.David."/>
        </authorList>
    </citation>
    <scope>NUCLEOTIDE SEQUENCE [LARGE SCALE GENOMIC DNA]</scope>
    <source>
        <strain evidence="2">CECT 4801</strain>
    </source>
</reference>
<dbReference type="STRING" id="187304.B0E33_19755"/>
<dbReference type="Gene3D" id="1.25.40.10">
    <property type="entry name" value="Tetratricopeptide repeat domain"/>
    <property type="match status" value="1"/>
</dbReference>
<name>A0A0M6Y0F4_9HYPH</name>
<keyword evidence="2" id="KW-1185">Reference proteome</keyword>
<dbReference type="InterPro" id="IPR011990">
    <property type="entry name" value="TPR-like_helical_dom_sf"/>
</dbReference>
<dbReference type="Proteomes" id="UP000048926">
    <property type="component" value="Unassembled WGS sequence"/>
</dbReference>
<dbReference type="InterPro" id="IPR019734">
    <property type="entry name" value="TPR_rpt"/>
</dbReference>